<organism evidence="1">
    <name type="scientific">Rhizophora mucronata</name>
    <name type="common">Asiatic mangrove</name>
    <dbReference type="NCBI Taxonomy" id="61149"/>
    <lineage>
        <taxon>Eukaryota</taxon>
        <taxon>Viridiplantae</taxon>
        <taxon>Streptophyta</taxon>
        <taxon>Embryophyta</taxon>
        <taxon>Tracheophyta</taxon>
        <taxon>Spermatophyta</taxon>
        <taxon>Magnoliopsida</taxon>
        <taxon>eudicotyledons</taxon>
        <taxon>Gunneridae</taxon>
        <taxon>Pentapetalae</taxon>
        <taxon>rosids</taxon>
        <taxon>fabids</taxon>
        <taxon>Malpighiales</taxon>
        <taxon>Rhizophoraceae</taxon>
        <taxon>Rhizophora</taxon>
    </lineage>
</organism>
<dbReference type="AlphaFoldDB" id="A0A2P2PBN0"/>
<name>A0A2P2PBN0_RHIMU</name>
<protein>
    <submittedName>
        <fullName evidence="1">Uncharacterized protein</fullName>
    </submittedName>
</protein>
<proteinExistence type="predicted"/>
<evidence type="ECO:0000313" key="1">
    <source>
        <dbReference type="EMBL" id="MBX52135.1"/>
    </source>
</evidence>
<sequence length="47" mass="5480">MENSKYFCIYVNCYTFRVQVGFPSSSYRKDFCLTSFVSTCVTPVFTL</sequence>
<accession>A0A2P2PBN0</accession>
<dbReference type="EMBL" id="GGEC01071651">
    <property type="protein sequence ID" value="MBX52135.1"/>
    <property type="molecule type" value="Transcribed_RNA"/>
</dbReference>
<reference evidence="1" key="1">
    <citation type="submission" date="2018-02" db="EMBL/GenBank/DDBJ databases">
        <title>Rhizophora mucronata_Transcriptome.</title>
        <authorList>
            <person name="Meera S.P."/>
            <person name="Sreeshan A."/>
            <person name="Augustine A."/>
        </authorList>
    </citation>
    <scope>NUCLEOTIDE SEQUENCE</scope>
    <source>
        <tissue evidence="1">Leaf</tissue>
    </source>
</reference>